<comment type="caution">
    <text evidence="2">The sequence shown here is derived from an EMBL/GenBank/DDBJ whole genome shotgun (WGS) entry which is preliminary data.</text>
</comment>
<feature type="compositionally biased region" description="Basic residues" evidence="1">
    <location>
        <begin position="61"/>
        <end position="76"/>
    </location>
</feature>
<sequence length="76" mass="8298">MSKRSLPQVIHPISITRTSTHAHALLPNSHTPTSELSRPIPIKLAGGEANGKAAKEERKGGNGKKIGRRRERQRKG</sequence>
<evidence type="ECO:0000313" key="2">
    <source>
        <dbReference type="EMBL" id="MPC94263.1"/>
    </source>
</evidence>
<proteinExistence type="predicted"/>
<feature type="region of interest" description="Disordered" evidence="1">
    <location>
        <begin position="1"/>
        <end position="76"/>
    </location>
</feature>
<evidence type="ECO:0000256" key="1">
    <source>
        <dbReference type="SAM" id="MobiDB-lite"/>
    </source>
</evidence>
<evidence type="ECO:0000313" key="3">
    <source>
        <dbReference type="Proteomes" id="UP000324222"/>
    </source>
</evidence>
<keyword evidence="3" id="KW-1185">Reference proteome</keyword>
<reference evidence="2 3" key="1">
    <citation type="submission" date="2019-05" db="EMBL/GenBank/DDBJ databases">
        <title>Another draft genome of Portunus trituberculatus and its Hox gene families provides insights of decapod evolution.</title>
        <authorList>
            <person name="Jeong J.-H."/>
            <person name="Song I."/>
            <person name="Kim S."/>
            <person name="Choi T."/>
            <person name="Kim D."/>
            <person name="Ryu S."/>
            <person name="Kim W."/>
        </authorList>
    </citation>
    <scope>NUCLEOTIDE SEQUENCE [LARGE SCALE GENOMIC DNA]</scope>
    <source>
        <tissue evidence="2">Muscle</tissue>
    </source>
</reference>
<name>A0A5B7JIR9_PORTR</name>
<dbReference type="EMBL" id="VSRR010097841">
    <property type="protein sequence ID" value="MPC94263.1"/>
    <property type="molecule type" value="Genomic_DNA"/>
</dbReference>
<organism evidence="2 3">
    <name type="scientific">Portunus trituberculatus</name>
    <name type="common">Swimming crab</name>
    <name type="synonym">Neptunus trituberculatus</name>
    <dbReference type="NCBI Taxonomy" id="210409"/>
    <lineage>
        <taxon>Eukaryota</taxon>
        <taxon>Metazoa</taxon>
        <taxon>Ecdysozoa</taxon>
        <taxon>Arthropoda</taxon>
        <taxon>Crustacea</taxon>
        <taxon>Multicrustacea</taxon>
        <taxon>Malacostraca</taxon>
        <taxon>Eumalacostraca</taxon>
        <taxon>Eucarida</taxon>
        <taxon>Decapoda</taxon>
        <taxon>Pleocyemata</taxon>
        <taxon>Brachyura</taxon>
        <taxon>Eubrachyura</taxon>
        <taxon>Portunoidea</taxon>
        <taxon>Portunidae</taxon>
        <taxon>Portuninae</taxon>
        <taxon>Portunus</taxon>
    </lineage>
</organism>
<accession>A0A5B7JIR9</accession>
<dbReference type="AlphaFoldDB" id="A0A5B7JIR9"/>
<dbReference type="Proteomes" id="UP000324222">
    <property type="component" value="Unassembled WGS sequence"/>
</dbReference>
<protein>
    <submittedName>
        <fullName evidence="2">Uncharacterized protein</fullName>
    </submittedName>
</protein>
<gene>
    <name evidence="2" type="ORF">E2C01_089425</name>
</gene>